<reference evidence="4" key="1">
    <citation type="journal article" date="2019" name="Int. J. Syst. Evol. Microbiol.">
        <title>The Global Catalogue of Microorganisms (GCM) 10K type strain sequencing project: providing services to taxonomists for standard genome sequencing and annotation.</title>
        <authorList>
            <consortium name="The Broad Institute Genomics Platform"/>
            <consortium name="The Broad Institute Genome Sequencing Center for Infectious Disease"/>
            <person name="Wu L."/>
            <person name="Ma J."/>
        </authorList>
    </citation>
    <scope>NUCLEOTIDE SEQUENCE [LARGE SCALE GENOMIC DNA]</scope>
    <source>
        <strain evidence="4">CCM 8875</strain>
    </source>
</reference>
<proteinExistence type="predicted"/>
<gene>
    <name evidence="3" type="ORF">ACFQ5P_14785</name>
</gene>
<evidence type="ECO:0000313" key="4">
    <source>
        <dbReference type="Proteomes" id="UP001597302"/>
    </source>
</evidence>
<name>A0ABW4DXT3_9RHOB</name>
<keyword evidence="4" id="KW-1185">Reference proteome</keyword>
<evidence type="ECO:0000256" key="1">
    <source>
        <dbReference type="SAM" id="SignalP"/>
    </source>
</evidence>
<feature type="chain" id="PRO_5046793761" evidence="1">
    <location>
        <begin position="29"/>
        <end position="191"/>
    </location>
</feature>
<dbReference type="RefSeq" id="WP_207392349.1">
    <property type="nucleotide sequence ID" value="NZ_CBCSAJ010000095.1"/>
</dbReference>
<evidence type="ECO:0000313" key="3">
    <source>
        <dbReference type="EMBL" id="MFD1482559.1"/>
    </source>
</evidence>
<dbReference type="Pfam" id="PF12680">
    <property type="entry name" value="SnoaL_2"/>
    <property type="match status" value="1"/>
</dbReference>
<accession>A0ABW4DXT3</accession>
<dbReference type="InterPro" id="IPR032710">
    <property type="entry name" value="NTF2-like_dom_sf"/>
</dbReference>
<dbReference type="SUPFAM" id="SSF54427">
    <property type="entry name" value="NTF2-like"/>
    <property type="match status" value="1"/>
</dbReference>
<organism evidence="3 4">
    <name type="scientific">Paracoccus nototheniae</name>
    <dbReference type="NCBI Taxonomy" id="2489002"/>
    <lineage>
        <taxon>Bacteria</taxon>
        <taxon>Pseudomonadati</taxon>
        <taxon>Pseudomonadota</taxon>
        <taxon>Alphaproteobacteria</taxon>
        <taxon>Rhodobacterales</taxon>
        <taxon>Paracoccaceae</taxon>
        <taxon>Paracoccus</taxon>
    </lineage>
</organism>
<dbReference type="Proteomes" id="UP001597302">
    <property type="component" value="Unassembled WGS sequence"/>
</dbReference>
<dbReference type="InterPro" id="IPR037401">
    <property type="entry name" value="SnoaL-like"/>
</dbReference>
<keyword evidence="1" id="KW-0732">Signal</keyword>
<evidence type="ECO:0000259" key="2">
    <source>
        <dbReference type="Pfam" id="PF12680"/>
    </source>
</evidence>
<feature type="domain" description="SnoaL-like" evidence="2">
    <location>
        <begin position="55"/>
        <end position="157"/>
    </location>
</feature>
<feature type="signal peptide" evidence="1">
    <location>
        <begin position="1"/>
        <end position="28"/>
    </location>
</feature>
<sequence length="191" mass="20649">MTINRLNKTARSLLVAAALTCASTLAGKAQEMSVATPASDTSVLAVLQTILSNPTDLAFVEQYTTDDFTYASLNFGNPEVKRVLPWAGTTEGAAGLVQAFVDVGRYWTVDDFTIQDSFENEDGAAMFGTFTYTSNTLGKTVTSPFAVLARGENGKLSYVQFMEDTYATVRSFRNSGTYRIKADPEGGEEDI</sequence>
<protein>
    <submittedName>
        <fullName evidence="3">Nuclear transport factor 2 family protein</fullName>
    </submittedName>
</protein>
<dbReference type="Gene3D" id="3.10.450.50">
    <property type="match status" value="1"/>
</dbReference>
<dbReference type="EMBL" id="JBHTOQ010000030">
    <property type="protein sequence ID" value="MFD1482559.1"/>
    <property type="molecule type" value="Genomic_DNA"/>
</dbReference>
<comment type="caution">
    <text evidence="3">The sequence shown here is derived from an EMBL/GenBank/DDBJ whole genome shotgun (WGS) entry which is preliminary data.</text>
</comment>